<dbReference type="OrthoDB" id="9779574at2"/>
<dbReference type="GO" id="GO:0004000">
    <property type="term" value="F:adenosine deaminase activity"/>
    <property type="evidence" value="ECO:0007669"/>
    <property type="project" value="TreeGrafter"/>
</dbReference>
<keyword evidence="5 8" id="KW-0378">Hydrolase</keyword>
<dbReference type="GeneID" id="84800825"/>
<evidence type="ECO:0000256" key="4">
    <source>
        <dbReference type="ARBA" id="ARBA00022723"/>
    </source>
</evidence>
<keyword evidence="6" id="KW-0862">Zinc</keyword>
<evidence type="ECO:0000256" key="1">
    <source>
        <dbReference type="ARBA" id="ARBA00001947"/>
    </source>
</evidence>
<reference evidence="8 9" key="1">
    <citation type="submission" date="2010-08" db="EMBL/GenBank/DDBJ databases">
        <authorList>
            <person name="Harkins D.M."/>
            <person name="Madupu R."/>
            <person name="Durkin A.S."/>
            <person name="Torralba M."/>
            <person name="Methe B."/>
            <person name="Sutton G.G."/>
            <person name="Nelson K.E."/>
        </authorList>
    </citation>
    <scope>NUCLEOTIDE SEQUENCE [LARGE SCALE GENOMIC DNA]</scope>
    <source>
        <strain evidence="8 9">DSM 17678</strain>
    </source>
</reference>
<name>E0E3I7_9FIRM</name>
<dbReference type="GO" id="GO:0006154">
    <property type="term" value="P:adenosine catabolic process"/>
    <property type="evidence" value="ECO:0007669"/>
    <property type="project" value="TreeGrafter"/>
</dbReference>
<accession>E0E3I7</accession>
<evidence type="ECO:0000256" key="6">
    <source>
        <dbReference type="ARBA" id="ARBA00022833"/>
    </source>
</evidence>
<dbReference type="AlphaFoldDB" id="E0E3I7"/>
<evidence type="ECO:0000313" key="8">
    <source>
        <dbReference type="EMBL" id="EFM64508.1"/>
    </source>
</evidence>
<dbReference type="GO" id="GO:0043103">
    <property type="term" value="P:hypoxanthine salvage"/>
    <property type="evidence" value="ECO:0007669"/>
    <property type="project" value="TreeGrafter"/>
</dbReference>
<comment type="cofactor">
    <cofactor evidence="1">
        <name>Zn(2+)</name>
        <dbReference type="ChEBI" id="CHEBI:29105"/>
    </cofactor>
</comment>
<proteinExistence type="inferred from homology"/>
<dbReference type="Proteomes" id="UP000003244">
    <property type="component" value="Unassembled WGS sequence"/>
</dbReference>
<evidence type="ECO:0000313" key="9">
    <source>
        <dbReference type="Proteomes" id="UP000003244"/>
    </source>
</evidence>
<dbReference type="GO" id="GO:0046103">
    <property type="term" value="P:inosine biosynthetic process"/>
    <property type="evidence" value="ECO:0007669"/>
    <property type="project" value="TreeGrafter"/>
</dbReference>
<evidence type="ECO:0000256" key="3">
    <source>
        <dbReference type="ARBA" id="ARBA00012784"/>
    </source>
</evidence>
<dbReference type="RefSeq" id="WP_007789786.1">
    <property type="nucleotide sequence ID" value="NZ_ADGQ01000057.1"/>
</dbReference>
<dbReference type="SUPFAM" id="SSF51556">
    <property type="entry name" value="Metallo-dependent hydrolases"/>
    <property type="match status" value="1"/>
</dbReference>
<comment type="caution">
    <text evidence="8">The sequence shown here is derived from an EMBL/GenBank/DDBJ whole genome shotgun (WGS) entry which is preliminary data.</text>
</comment>
<dbReference type="PANTHER" id="PTHR11409:SF43">
    <property type="entry name" value="ADENOSINE DEAMINASE"/>
    <property type="match status" value="1"/>
</dbReference>
<dbReference type="PANTHER" id="PTHR11409">
    <property type="entry name" value="ADENOSINE DEAMINASE"/>
    <property type="match status" value="1"/>
</dbReference>
<dbReference type="Gene3D" id="3.20.20.140">
    <property type="entry name" value="Metal-dependent hydrolases"/>
    <property type="match status" value="1"/>
</dbReference>
<dbReference type="GO" id="GO:0046872">
    <property type="term" value="F:metal ion binding"/>
    <property type="evidence" value="ECO:0007669"/>
    <property type="project" value="UniProtKB-KW"/>
</dbReference>
<dbReference type="InterPro" id="IPR032466">
    <property type="entry name" value="Metal_Hydrolase"/>
</dbReference>
<evidence type="ECO:0000256" key="2">
    <source>
        <dbReference type="ARBA" id="ARBA00006676"/>
    </source>
</evidence>
<dbReference type="GO" id="GO:0005829">
    <property type="term" value="C:cytosol"/>
    <property type="evidence" value="ECO:0007669"/>
    <property type="project" value="TreeGrafter"/>
</dbReference>
<evidence type="ECO:0000256" key="5">
    <source>
        <dbReference type="ARBA" id="ARBA00022801"/>
    </source>
</evidence>
<dbReference type="InterPro" id="IPR006330">
    <property type="entry name" value="Ado/ade_deaminase"/>
</dbReference>
<evidence type="ECO:0000259" key="7">
    <source>
        <dbReference type="Pfam" id="PF00962"/>
    </source>
</evidence>
<organism evidence="8 9">
    <name type="scientific">Peptostreptococcus stomatis DSM 17678</name>
    <dbReference type="NCBI Taxonomy" id="596315"/>
    <lineage>
        <taxon>Bacteria</taxon>
        <taxon>Bacillati</taxon>
        <taxon>Bacillota</taxon>
        <taxon>Clostridia</taxon>
        <taxon>Peptostreptococcales</taxon>
        <taxon>Peptostreptococcaceae</taxon>
        <taxon>Peptostreptococcus</taxon>
    </lineage>
</organism>
<dbReference type="EMBL" id="ADGQ01000057">
    <property type="protein sequence ID" value="EFM64508.1"/>
    <property type="molecule type" value="Genomic_DNA"/>
</dbReference>
<dbReference type="CDD" id="cd01320">
    <property type="entry name" value="ADA"/>
    <property type="match status" value="1"/>
</dbReference>
<dbReference type="Pfam" id="PF00962">
    <property type="entry name" value="A_deaminase"/>
    <property type="match status" value="1"/>
</dbReference>
<comment type="similarity">
    <text evidence="2">Belongs to the metallo-dependent hydrolases superfamily. Adenosine and AMP deaminases family.</text>
</comment>
<dbReference type="eggNOG" id="COG1816">
    <property type="taxonomic scope" value="Bacteria"/>
</dbReference>
<keyword evidence="9" id="KW-1185">Reference proteome</keyword>
<dbReference type="NCBIfam" id="TIGR01430">
    <property type="entry name" value="aden_deam"/>
    <property type="match status" value="1"/>
</dbReference>
<keyword evidence="4" id="KW-0479">Metal-binding</keyword>
<feature type="domain" description="Adenosine deaminase" evidence="7">
    <location>
        <begin position="7"/>
        <end position="330"/>
    </location>
</feature>
<dbReference type="STRING" id="596315.HMPREF0634_0481"/>
<gene>
    <name evidence="8" type="primary">add</name>
    <name evidence="8" type="ORF">HMPREF0634_0481</name>
</gene>
<dbReference type="EC" id="3.5.4.4" evidence="3"/>
<dbReference type="InterPro" id="IPR001365">
    <property type="entry name" value="A_deaminase_dom"/>
</dbReference>
<protein>
    <recommendedName>
        <fullName evidence="3">adenosine deaminase</fullName>
        <ecNumber evidence="3">3.5.4.4</ecNumber>
    </recommendedName>
</protein>
<sequence length="333" mass="37385">MDFANAPKIELHCHLDGSLRPDSVLDLLRKNKLEEGLDESNIDKALKISGDCDSLVTYLEKFDLPLRVMQDKESLERLTYEVFEDAYKENVVYLELRFAPVLHTRKGLTERDAIEAVIGGMERAKKDLDIEGNIIICCMKNMSEEAAIKTIKAGYPYLNKGLVGIDLAGKEDEGFAYKFVEAIGLARDMGYRVTIHAGEAGSGQNVLDAIRILGAERIGHGTNLYQSEEAYRLVKENNVHLEVCPTSNLQTKAVDLLEKHPAIYYYRDGLSISINTDNRTVSNTSLDHELEAIGPLLAIDRPAYMKIYERAVDASFADQDTKDKLIDKVRRII</sequence>